<reference evidence="1 2" key="1">
    <citation type="journal article" date="2011" name="J. Bacteriol.">
        <title>Complete genome sequence of Paenibacillus polymyxa SC2, a strain of plant growth-promoting Rhizobacterium with broad-spectrum antimicrobial activity.</title>
        <authorList>
            <person name="Ma M."/>
            <person name="Wang C."/>
            <person name="Ding Y."/>
            <person name="Li L."/>
            <person name="Shen D."/>
            <person name="Jiang X."/>
            <person name="Guan D."/>
            <person name="Cao F."/>
            <person name="Chen H."/>
            <person name="Feng R."/>
            <person name="Wang X."/>
            <person name="Ge Y."/>
            <person name="Yao L."/>
            <person name="Bing X."/>
            <person name="Yang X."/>
            <person name="Li J."/>
            <person name="Du B."/>
        </authorList>
    </citation>
    <scope>NUCLEOTIDE SEQUENCE [LARGE SCALE GENOMIC DNA]</scope>
    <source>
        <strain evidence="1 2">SC2</strain>
        <plasmid evidence="2">pSC2</plasmid>
    </source>
</reference>
<sequence>MGRLCVGMFGMFGTCGTQLQSPWRAAFKKVYGERGVEFFDPQKEDWKPEDADLEAEHLAEDQIILFPITAATYGLGSLSEVGFSILQAIKLDDRRDFIVLIDKHLDDSLNDEQLVKESQRSRALVRKHLEKLRLDNIYVVETLDEMLEMSIELYELAERKSRFAKFNPHNLHVLRT</sequence>
<organism evidence="1 2">
    <name type="scientific">Paenibacillus polymyxa (strain SC2)</name>
    <name type="common">Bacillus polymyxa</name>
    <dbReference type="NCBI Taxonomy" id="886882"/>
    <lineage>
        <taxon>Bacteria</taxon>
        <taxon>Bacillati</taxon>
        <taxon>Bacillota</taxon>
        <taxon>Bacilli</taxon>
        <taxon>Bacillales</taxon>
        <taxon>Paenibacillaceae</taxon>
        <taxon>Paenibacillus</taxon>
    </lineage>
</organism>
<dbReference type="PATRIC" id="fig|886882.15.peg.6067"/>
<gene>
    <name evidence="1" type="ORF">PPSC2_28590</name>
</gene>
<protein>
    <submittedName>
        <fullName evidence="1">Uncharacterized protein</fullName>
    </submittedName>
</protein>
<proteinExistence type="predicted"/>
<dbReference type="HOGENOM" id="CLU_1523704_0_0_9"/>
<dbReference type="Proteomes" id="UP000006868">
    <property type="component" value="Plasmid pSC2"/>
</dbReference>
<dbReference type="KEGG" id="ppm:PPSC2_28590"/>
<geneLocation type="plasmid" evidence="1 2">
    <name>pSC2</name>
</geneLocation>
<dbReference type="RefSeq" id="WP_043886240.1">
    <property type="nucleotide sequence ID" value="NC_014628.2"/>
</dbReference>
<accession>E3EL83</accession>
<dbReference type="EMBL" id="CP002214">
    <property type="protein sequence ID" value="ADO59915.2"/>
    <property type="molecule type" value="Genomic_DNA"/>
</dbReference>
<evidence type="ECO:0000313" key="2">
    <source>
        <dbReference type="Proteomes" id="UP000006868"/>
    </source>
</evidence>
<name>E3EL83_PAEPS</name>
<keyword evidence="1" id="KW-0614">Plasmid</keyword>
<dbReference type="AlphaFoldDB" id="E3EL83"/>
<evidence type="ECO:0000313" key="1">
    <source>
        <dbReference type="EMBL" id="ADO59915.2"/>
    </source>
</evidence>